<reference evidence="8" key="1">
    <citation type="submission" date="2020-08" db="EMBL/GenBank/DDBJ databases">
        <title>Hyunsoonleella sp. strain SJ7 genome sequencing and assembly.</title>
        <authorList>
            <person name="Kim I."/>
        </authorList>
    </citation>
    <scope>NUCLEOTIDE SEQUENCE</scope>
    <source>
        <strain evidence="8">SJ7</strain>
    </source>
</reference>
<evidence type="ECO:0000256" key="3">
    <source>
        <dbReference type="ARBA" id="ARBA00022475"/>
    </source>
</evidence>
<sequence>MLYVVLFFLMVSLLLYVLLAGADFGAGIIELVSSKKSKSITKKTVYRVIGPVWEANHIWIIIIVVILWVGFPEFYNVLVIYLHIPLTLVLLGITLRGVSFVFRHYDAFKDRTHVLYDWMFRVSSFVTPFFLGMTFGATVSGKINITNDYSDLSFFDIFVASWLNGFSVLVGLFFASLCAFLAAVLLIGEAEAAERKRYVRKAQIANVVVITMGFLVLSSGFINDITFVTGFVNNPYAVGLVALSAILILPLTRSIKNAKKVKSRTLAGMQVVLILLAALGSHYPNLLMTSGSEISILDTATTDSVINVLGISLIIGGAIILPGLFHLFKSFKMIKVLDKDNSEES</sequence>
<feature type="transmembrane region" description="Helical" evidence="7">
    <location>
        <begin position="118"/>
        <end position="139"/>
    </location>
</feature>
<evidence type="ECO:0000256" key="6">
    <source>
        <dbReference type="ARBA" id="ARBA00023136"/>
    </source>
</evidence>
<dbReference type="GO" id="GO:0016682">
    <property type="term" value="F:oxidoreductase activity, acting on diphenols and related substances as donors, oxygen as acceptor"/>
    <property type="evidence" value="ECO:0007669"/>
    <property type="project" value="TreeGrafter"/>
</dbReference>
<evidence type="ECO:0000256" key="5">
    <source>
        <dbReference type="ARBA" id="ARBA00022989"/>
    </source>
</evidence>
<feature type="transmembrane region" description="Helical" evidence="7">
    <location>
        <begin position="159"/>
        <end position="184"/>
    </location>
</feature>
<dbReference type="InterPro" id="IPR003317">
    <property type="entry name" value="Cyt-d_oxidase_su2"/>
</dbReference>
<evidence type="ECO:0000313" key="9">
    <source>
        <dbReference type="Proteomes" id="UP000656244"/>
    </source>
</evidence>
<dbReference type="PANTHER" id="PTHR43141:SF4">
    <property type="entry name" value="CYTOCHROME BD2 SUBUNIT II"/>
    <property type="match status" value="1"/>
</dbReference>
<comment type="similarity">
    <text evidence="2">Belongs to the cytochrome ubiquinol oxidase subunit 2 family.</text>
</comment>
<feature type="transmembrane region" description="Helical" evidence="7">
    <location>
        <begin position="264"/>
        <end position="284"/>
    </location>
</feature>
<evidence type="ECO:0000313" key="8">
    <source>
        <dbReference type="EMBL" id="MBC3759774.1"/>
    </source>
</evidence>
<dbReference type="Pfam" id="PF02322">
    <property type="entry name" value="Cyt_bd_oxida_II"/>
    <property type="match status" value="1"/>
</dbReference>
<feature type="transmembrane region" description="Helical" evidence="7">
    <location>
        <begin position="6"/>
        <end position="32"/>
    </location>
</feature>
<feature type="transmembrane region" description="Helical" evidence="7">
    <location>
        <begin position="304"/>
        <end position="325"/>
    </location>
</feature>
<comment type="subcellular location">
    <subcellularLocation>
        <location evidence="1">Cell membrane</location>
        <topology evidence="1">Multi-pass membrane protein</topology>
    </subcellularLocation>
</comment>
<protein>
    <submittedName>
        <fullName evidence="8">Cytochrome d ubiquinol oxidase subunit II</fullName>
    </submittedName>
</protein>
<evidence type="ECO:0000256" key="2">
    <source>
        <dbReference type="ARBA" id="ARBA00007543"/>
    </source>
</evidence>
<dbReference type="GO" id="GO:0019646">
    <property type="term" value="P:aerobic electron transport chain"/>
    <property type="evidence" value="ECO:0007669"/>
    <property type="project" value="TreeGrafter"/>
</dbReference>
<evidence type="ECO:0000256" key="4">
    <source>
        <dbReference type="ARBA" id="ARBA00022692"/>
    </source>
</evidence>
<organism evidence="8 9">
    <name type="scientific">Hyunsoonleella aquatilis</name>
    <dbReference type="NCBI Taxonomy" id="2762758"/>
    <lineage>
        <taxon>Bacteria</taxon>
        <taxon>Pseudomonadati</taxon>
        <taxon>Bacteroidota</taxon>
        <taxon>Flavobacteriia</taxon>
        <taxon>Flavobacteriales</taxon>
        <taxon>Flavobacteriaceae</taxon>
    </lineage>
</organism>
<proteinExistence type="inferred from homology"/>
<dbReference type="RefSeq" id="WP_186563733.1">
    <property type="nucleotide sequence ID" value="NZ_JACNMF010000005.1"/>
</dbReference>
<dbReference type="GO" id="GO:0070069">
    <property type="term" value="C:cytochrome complex"/>
    <property type="evidence" value="ECO:0007669"/>
    <property type="project" value="TreeGrafter"/>
</dbReference>
<name>A0A923KJ72_9FLAO</name>
<keyword evidence="4 7" id="KW-0812">Transmembrane</keyword>
<keyword evidence="6 7" id="KW-0472">Membrane</keyword>
<gene>
    <name evidence="8" type="ORF">H7U19_15280</name>
</gene>
<keyword evidence="9" id="KW-1185">Reference proteome</keyword>
<feature type="transmembrane region" description="Helical" evidence="7">
    <location>
        <begin position="234"/>
        <end position="252"/>
    </location>
</feature>
<feature type="transmembrane region" description="Helical" evidence="7">
    <location>
        <begin position="204"/>
        <end position="222"/>
    </location>
</feature>
<dbReference type="PANTHER" id="PTHR43141">
    <property type="entry name" value="CYTOCHROME BD2 SUBUNIT II"/>
    <property type="match status" value="1"/>
</dbReference>
<accession>A0A923KJ72</accession>
<dbReference type="GO" id="GO:0009055">
    <property type="term" value="F:electron transfer activity"/>
    <property type="evidence" value="ECO:0007669"/>
    <property type="project" value="TreeGrafter"/>
</dbReference>
<dbReference type="EMBL" id="JACNMF010000005">
    <property type="protein sequence ID" value="MBC3759774.1"/>
    <property type="molecule type" value="Genomic_DNA"/>
</dbReference>
<dbReference type="Proteomes" id="UP000656244">
    <property type="component" value="Unassembled WGS sequence"/>
</dbReference>
<evidence type="ECO:0000256" key="7">
    <source>
        <dbReference type="SAM" id="Phobius"/>
    </source>
</evidence>
<comment type="caution">
    <text evidence="8">The sequence shown here is derived from an EMBL/GenBank/DDBJ whole genome shotgun (WGS) entry which is preliminary data.</text>
</comment>
<evidence type="ECO:0000256" key="1">
    <source>
        <dbReference type="ARBA" id="ARBA00004651"/>
    </source>
</evidence>
<dbReference type="GO" id="GO:0005886">
    <property type="term" value="C:plasma membrane"/>
    <property type="evidence" value="ECO:0007669"/>
    <property type="project" value="UniProtKB-SubCell"/>
</dbReference>
<keyword evidence="5 7" id="KW-1133">Transmembrane helix</keyword>
<feature type="transmembrane region" description="Helical" evidence="7">
    <location>
        <begin position="53"/>
        <end position="71"/>
    </location>
</feature>
<dbReference type="AlphaFoldDB" id="A0A923KJ72"/>
<keyword evidence="3" id="KW-1003">Cell membrane</keyword>
<feature type="transmembrane region" description="Helical" evidence="7">
    <location>
        <begin position="77"/>
        <end position="98"/>
    </location>
</feature>